<accession>A0AAD7DZQ4</accession>
<name>A0AAD7DZQ4_MYCRO</name>
<protein>
    <submittedName>
        <fullName evidence="1">Uncharacterized protein</fullName>
    </submittedName>
</protein>
<dbReference type="EMBL" id="JARKIE010000014">
    <property type="protein sequence ID" value="KAJ7702741.1"/>
    <property type="molecule type" value="Genomic_DNA"/>
</dbReference>
<evidence type="ECO:0000313" key="1">
    <source>
        <dbReference type="EMBL" id="KAJ7702741.1"/>
    </source>
</evidence>
<comment type="caution">
    <text evidence="1">The sequence shown here is derived from an EMBL/GenBank/DDBJ whole genome shotgun (WGS) entry which is preliminary data.</text>
</comment>
<dbReference type="Proteomes" id="UP001221757">
    <property type="component" value="Unassembled WGS sequence"/>
</dbReference>
<reference evidence="1" key="1">
    <citation type="submission" date="2023-03" db="EMBL/GenBank/DDBJ databases">
        <title>Massive genome expansion in bonnet fungi (Mycena s.s.) driven by repeated elements and novel gene families across ecological guilds.</title>
        <authorList>
            <consortium name="Lawrence Berkeley National Laboratory"/>
            <person name="Harder C.B."/>
            <person name="Miyauchi S."/>
            <person name="Viragh M."/>
            <person name="Kuo A."/>
            <person name="Thoen E."/>
            <person name="Andreopoulos B."/>
            <person name="Lu D."/>
            <person name="Skrede I."/>
            <person name="Drula E."/>
            <person name="Henrissat B."/>
            <person name="Morin E."/>
            <person name="Kohler A."/>
            <person name="Barry K."/>
            <person name="LaButti K."/>
            <person name="Morin E."/>
            <person name="Salamov A."/>
            <person name="Lipzen A."/>
            <person name="Mereny Z."/>
            <person name="Hegedus B."/>
            <person name="Baldrian P."/>
            <person name="Stursova M."/>
            <person name="Weitz H."/>
            <person name="Taylor A."/>
            <person name="Grigoriev I.V."/>
            <person name="Nagy L.G."/>
            <person name="Martin F."/>
            <person name="Kauserud H."/>
        </authorList>
    </citation>
    <scope>NUCLEOTIDE SEQUENCE</scope>
    <source>
        <strain evidence="1">CBHHK067</strain>
    </source>
</reference>
<evidence type="ECO:0000313" key="2">
    <source>
        <dbReference type="Proteomes" id="UP001221757"/>
    </source>
</evidence>
<feature type="non-terminal residue" evidence="1">
    <location>
        <position position="1"/>
    </location>
</feature>
<dbReference type="AlphaFoldDB" id="A0AAD7DZQ4"/>
<gene>
    <name evidence="1" type="ORF">B0H17DRAFT_859695</name>
</gene>
<sequence length="73" mass="8030">SSRSHRLALFDATIPSNNISRIYGDLSRPQCSVLTQLCTAHIGLNTFLYRFHLGPSPDCALCLIPETVSLTLI</sequence>
<organism evidence="1 2">
    <name type="scientific">Mycena rosella</name>
    <name type="common">Pink bonnet</name>
    <name type="synonym">Agaricus rosellus</name>
    <dbReference type="NCBI Taxonomy" id="1033263"/>
    <lineage>
        <taxon>Eukaryota</taxon>
        <taxon>Fungi</taxon>
        <taxon>Dikarya</taxon>
        <taxon>Basidiomycota</taxon>
        <taxon>Agaricomycotina</taxon>
        <taxon>Agaricomycetes</taxon>
        <taxon>Agaricomycetidae</taxon>
        <taxon>Agaricales</taxon>
        <taxon>Marasmiineae</taxon>
        <taxon>Mycenaceae</taxon>
        <taxon>Mycena</taxon>
    </lineage>
</organism>
<proteinExistence type="predicted"/>
<keyword evidence="2" id="KW-1185">Reference proteome</keyword>
<feature type="non-terminal residue" evidence="1">
    <location>
        <position position="73"/>
    </location>
</feature>